<organism evidence="2 3">
    <name type="scientific">Cesiribacter andamanensis AMV16</name>
    <dbReference type="NCBI Taxonomy" id="1279009"/>
    <lineage>
        <taxon>Bacteria</taxon>
        <taxon>Pseudomonadati</taxon>
        <taxon>Bacteroidota</taxon>
        <taxon>Cytophagia</taxon>
        <taxon>Cytophagales</taxon>
        <taxon>Cesiribacteraceae</taxon>
        <taxon>Cesiribacter</taxon>
    </lineage>
</organism>
<feature type="transmembrane region" description="Helical" evidence="1">
    <location>
        <begin position="127"/>
        <end position="144"/>
    </location>
</feature>
<dbReference type="eggNOG" id="ENOG502ZXYX">
    <property type="taxonomic scope" value="Bacteria"/>
</dbReference>
<evidence type="ECO:0000313" key="2">
    <source>
        <dbReference type="EMBL" id="EMR04624.1"/>
    </source>
</evidence>
<dbReference type="OrthoDB" id="329514at2"/>
<feature type="transmembrane region" description="Helical" evidence="1">
    <location>
        <begin position="6"/>
        <end position="27"/>
    </location>
</feature>
<keyword evidence="1" id="KW-0472">Membrane</keyword>
<evidence type="ECO:0000313" key="3">
    <source>
        <dbReference type="Proteomes" id="UP000011910"/>
    </source>
</evidence>
<evidence type="ECO:0000256" key="1">
    <source>
        <dbReference type="SAM" id="Phobius"/>
    </source>
</evidence>
<comment type="caution">
    <text evidence="2">The sequence shown here is derived from an EMBL/GenBank/DDBJ whole genome shotgun (WGS) entry which is preliminary data.</text>
</comment>
<protein>
    <recommendedName>
        <fullName evidence="4">Cytochrome B</fullName>
    </recommendedName>
</protein>
<dbReference type="Proteomes" id="UP000011910">
    <property type="component" value="Unassembled WGS sequence"/>
</dbReference>
<name>M7P214_9BACT</name>
<sequence length="153" mass="17308">MSAYEIFLFLHSWIRWFILIIGLVVIFKSFAGWQGNKPYLKGDNGLSAGFMGLLHLNLLIGLVLYVFLSPYTQQAFGDFGAAMKDSYLRFWAVEHILVNIIAVVVAQIGRSKAKKAVSDLAKHKTQAIWYTIALILMLSRIPWAESARLFRGL</sequence>
<accession>M7P214</accession>
<dbReference type="AlphaFoldDB" id="M7P214"/>
<evidence type="ECO:0008006" key="4">
    <source>
        <dbReference type="Google" id="ProtNLM"/>
    </source>
</evidence>
<proteinExistence type="predicted"/>
<feature type="transmembrane region" description="Helical" evidence="1">
    <location>
        <begin position="88"/>
        <end position="106"/>
    </location>
</feature>
<keyword evidence="1" id="KW-0812">Transmembrane</keyword>
<reference evidence="2 3" key="1">
    <citation type="journal article" date="2013" name="Genome Announc.">
        <title>Draft Genome Sequence of Cesiribacter andamanensis Strain AMV16T, Isolated from a Soil Sample from a Mud Volcano in the Andaman Islands, India.</title>
        <authorList>
            <person name="Shivaji S."/>
            <person name="Ara S."/>
            <person name="Begum Z."/>
            <person name="Srinivas T.N."/>
            <person name="Singh A."/>
            <person name="Kumar Pinnaka A."/>
        </authorList>
    </citation>
    <scope>NUCLEOTIDE SEQUENCE [LARGE SCALE GENOMIC DNA]</scope>
    <source>
        <strain evidence="2 3">AMV16</strain>
    </source>
</reference>
<dbReference type="STRING" id="1279009.ADICEAN_00226"/>
<dbReference type="EMBL" id="AODQ01000003">
    <property type="protein sequence ID" value="EMR04624.1"/>
    <property type="molecule type" value="Genomic_DNA"/>
</dbReference>
<keyword evidence="1" id="KW-1133">Transmembrane helix</keyword>
<gene>
    <name evidence="2" type="ORF">ADICEAN_00226</name>
</gene>
<dbReference type="RefSeq" id="WP_009193639.1">
    <property type="nucleotide sequence ID" value="NZ_AODQ01000003.1"/>
</dbReference>
<keyword evidence="3" id="KW-1185">Reference proteome</keyword>
<feature type="transmembrane region" description="Helical" evidence="1">
    <location>
        <begin position="48"/>
        <end position="68"/>
    </location>
</feature>